<dbReference type="InParanoid" id="A0A2T3ADU3"/>
<sequence>MRGHGSEACYLDARLAVKTVRLFGTGAWSSESAESMYRGHSLDTPEIGTRHPGACKTLEIPSYNHLKLLTMLYSLHLFISVLHYDRDAQRPSRHGSHTAVLVSKPYRSPSVWSASLHFRLRISVVKPRVFLLFFFLGKEADVFHNQPFTFASTSNTQDVTKIVAQNPQQMSRSRPLPSDVF</sequence>
<organism evidence="1 2">
    <name type="scientific">Coniella lustricola</name>
    <dbReference type="NCBI Taxonomy" id="2025994"/>
    <lineage>
        <taxon>Eukaryota</taxon>
        <taxon>Fungi</taxon>
        <taxon>Dikarya</taxon>
        <taxon>Ascomycota</taxon>
        <taxon>Pezizomycotina</taxon>
        <taxon>Sordariomycetes</taxon>
        <taxon>Sordariomycetidae</taxon>
        <taxon>Diaporthales</taxon>
        <taxon>Schizoparmaceae</taxon>
        <taxon>Coniella</taxon>
    </lineage>
</organism>
<evidence type="ECO:0000313" key="2">
    <source>
        <dbReference type="Proteomes" id="UP000241462"/>
    </source>
</evidence>
<reference evidence="1 2" key="1">
    <citation type="journal article" date="2018" name="Mycol. Prog.">
        <title>Coniella lustricola, a new species from submerged detritus.</title>
        <authorList>
            <person name="Raudabaugh D.B."/>
            <person name="Iturriaga T."/>
            <person name="Carver A."/>
            <person name="Mondo S."/>
            <person name="Pangilinan J."/>
            <person name="Lipzen A."/>
            <person name="He G."/>
            <person name="Amirebrahimi M."/>
            <person name="Grigoriev I.V."/>
            <person name="Miller A.N."/>
        </authorList>
    </citation>
    <scope>NUCLEOTIDE SEQUENCE [LARGE SCALE GENOMIC DNA]</scope>
    <source>
        <strain evidence="1 2">B22-T-1</strain>
    </source>
</reference>
<dbReference type="Proteomes" id="UP000241462">
    <property type="component" value="Unassembled WGS sequence"/>
</dbReference>
<gene>
    <name evidence="1" type="ORF">BD289DRAFT_174859</name>
</gene>
<accession>A0A2T3ADU3</accession>
<dbReference type="EMBL" id="KZ678405">
    <property type="protein sequence ID" value="PSR93664.1"/>
    <property type="molecule type" value="Genomic_DNA"/>
</dbReference>
<evidence type="ECO:0000313" key="1">
    <source>
        <dbReference type="EMBL" id="PSR93664.1"/>
    </source>
</evidence>
<protein>
    <submittedName>
        <fullName evidence="1">Uncharacterized protein</fullName>
    </submittedName>
</protein>
<keyword evidence="2" id="KW-1185">Reference proteome</keyword>
<dbReference type="AlphaFoldDB" id="A0A2T3ADU3"/>
<proteinExistence type="predicted"/>
<name>A0A2T3ADU3_9PEZI</name>